<keyword evidence="2" id="KW-0472">Membrane</keyword>
<feature type="compositionally biased region" description="Low complexity" evidence="1">
    <location>
        <begin position="410"/>
        <end position="422"/>
    </location>
</feature>
<comment type="caution">
    <text evidence="4">The sequence shown here is derived from an EMBL/GenBank/DDBJ whole genome shotgun (WGS) entry which is preliminary data.</text>
</comment>
<evidence type="ECO:0000313" key="5">
    <source>
        <dbReference type="Proteomes" id="UP001500979"/>
    </source>
</evidence>
<dbReference type="InterPro" id="IPR027417">
    <property type="entry name" value="P-loop_NTPase"/>
</dbReference>
<dbReference type="Proteomes" id="UP001500979">
    <property type="component" value="Unassembled WGS sequence"/>
</dbReference>
<accession>A0ABN3VH06</accession>
<feature type="domain" description="G" evidence="3">
    <location>
        <begin position="475"/>
        <end position="612"/>
    </location>
</feature>
<feature type="transmembrane region" description="Helical" evidence="2">
    <location>
        <begin position="31"/>
        <end position="51"/>
    </location>
</feature>
<gene>
    <name evidence="4" type="ORF">GCM10010470_33360</name>
</gene>
<evidence type="ECO:0000256" key="1">
    <source>
        <dbReference type="SAM" id="MobiDB-lite"/>
    </source>
</evidence>
<name>A0ABN3VH06_9PSEU</name>
<evidence type="ECO:0000313" key="4">
    <source>
        <dbReference type="EMBL" id="GAA2795645.1"/>
    </source>
</evidence>
<protein>
    <recommendedName>
        <fullName evidence="3">G domain-containing protein</fullName>
    </recommendedName>
</protein>
<feature type="region of interest" description="Disordered" evidence="1">
    <location>
        <begin position="408"/>
        <end position="436"/>
    </location>
</feature>
<sequence>MSIPRLLSATYVAVAFGSVMGAGVLLGLSGQAVIALAFVAAALCTAGFGPVQRLAARMARSRAAPPEGLPAVAGEVSAVGSLEQALPTLARMLAEGTGAAHASLWLTAGERLVSAASWPSRWAGSTHAVADLDALRALPGVDHAVPVIDAHLRRGALAIGKPGPVTERDLRFMHNIAGGAGLLLRSVALNTELRARVQQAEELGTELSESKQRLVHARDVERRRLVTEITAVTAGSLAEIRTELDQLKQLVDTDPTAAQPVLARLRPRLDEVIERFRAVVRGVYPGVLRDEGPRAALEELASDLPRPVLLTGHFGDRVDWETESGIYFAAAAAMRLFGREPSTVPLKVHIGHERGRLTARIEETGPLAADPNTALADDEDRLAALGGGLRCRATTAGVTVTAWLPDRLEPTVPEPSETPAETVAEEPVEPRPELAPTGIGARVRTLLDAAMAHFGTAPAGAVLSDLARRLDEPPRVAVAGRTGAGKSTLVNALAGQELADPGSTLATTWYRGADRPSVTLHPRDGEPRGLTTTAGLGGLQPEQVDHVVVGSRSPALHGLSLIDLPPVDSVDTAVAERVLKQLISTHLSIADIVVYLAREFDAADADLLAQIDRRSAAVAVLCHADELGGCGRDALQRARQAAEQHFRDPRFRRSCQEVLPVAALLGASGATLREPEFHAFERLGALPREQTDDLLGSAERFTGRVPLPDLGSAQRAGLLGRFGLFGVRLATDLVRDGVGSRAVLSAELVRASGLPPLRDLLSGPLADRTEVVKARSALREVDVLLRSAAAGDPQLGALAYELDRIRSGAHEFVELDVLDGLRRRPPQLSPEDISAARRLLGAAGTDPRLRLGLDAGAGAGDVEQTAARQLARWQMRAENPASSREVRELSLTVVRTCEGLMRRTGVTTG</sequence>
<dbReference type="SUPFAM" id="SSF52540">
    <property type="entry name" value="P-loop containing nucleoside triphosphate hydrolases"/>
    <property type="match status" value="1"/>
</dbReference>
<dbReference type="Gene3D" id="3.40.50.300">
    <property type="entry name" value="P-loop containing nucleotide triphosphate hydrolases"/>
    <property type="match status" value="1"/>
</dbReference>
<keyword evidence="5" id="KW-1185">Reference proteome</keyword>
<keyword evidence="2" id="KW-1133">Transmembrane helix</keyword>
<proteinExistence type="predicted"/>
<evidence type="ECO:0000256" key="2">
    <source>
        <dbReference type="SAM" id="Phobius"/>
    </source>
</evidence>
<evidence type="ECO:0000259" key="3">
    <source>
        <dbReference type="Pfam" id="PF01926"/>
    </source>
</evidence>
<organism evidence="4 5">
    <name type="scientific">Saccharopolyspora taberi</name>
    <dbReference type="NCBI Taxonomy" id="60895"/>
    <lineage>
        <taxon>Bacteria</taxon>
        <taxon>Bacillati</taxon>
        <taxon>Actinomycetota</taxon>
        <taxon>Actinomycetes</taxon>
        <taxon>Pseudonocardiales</taxon>
        <taxon>Pseudonocardiaceae</taxon>
        <taxon>Saccharopolyspora</taxon>
    </lineage>
</organism>
<dbReference type="RefSeq" id="WP_344680645.1">
    <property type="nucleotide sequence ID" value="NZ_BAAAUX010000014.1"/>
</dbReference>
<keyword evidence="2" id="KW-0812">Transmembrane</keyword>
<dbReference type="Pfam" id="PF01926">
    <property type="entry name" value="MMR_HSR1"/>
    <property type="match status" value="1"/>
</dbReference>
<dbReference type="InterPro" id="IPR006073">
    <property type="entry name" value="GTP-bd"/>
</dbReference>
<dbReference type="EMBL" id="BAAAUX010000014">
    <property type="protein sequence ID" value="GAA2795645.1"/>
    <property type="molecule type" value="Genomic_DNA"/>
</dbReference>
<reference evidence="4 5" key="1">
    <citation type="journal article" date="2019" name="Int. J. Syst. Evol. Microbiol.">
        <title>The Global Catalogue of Microorganisms (GCM) 10K type strain sequencing project: providing services to taxonomists for standard genome sequencing and annotation.</title>
        <authorList>
            <consortium name="The Broad Institute Genomics Platform"/>
            <consortium name="The Broad Institute Genome Sequencing Center for Infectious Disease"/>
            <person name="Wu L."/>
            <person name="Ma J."/>
        </authorList>
    </citation>
    <scope>NUCLEOTIDE SEQUENCE [LARGE SCALE GENOMIC DNA]</scope>
    <source>
        <strain evidence="4 5">JCM 9383</strain>
    </source>
</reference>